<sequence>MKYPEGISLGRTLSGFVSGFGVIPLVRLSEGDEKVEIPHPRCRWMLVSGAESLKRKPKFKTEIFPRRAEPITGITYPQQRPRLIKIYREAERRSGRAPKGSPLFLIPSQLNNLSRASRNQWTESGEMRITSRRKTRSMAERVGWRQRPAHGEVNFGKKNKKTG</sequence>
<accession>A0A8X6TG85</accession>
<dbReference type="Proteomes" id="UP000887013">
    <property type="component" value="Unassembled WGS sequence"/>
</dbReference>
<reference evidence="2" key="1">
    <citation type="submission" date="2020-08" db="EMBL/GenBank/DDBJ databases">
        <title>Multicomponent nature underlies the extraordinary mechanical properties of spider dragline silk.</title>
        <authorList>
            <person name="Kono N."/>
            <person name="Nakamura H."/>
            <person name="Mori M."/>
            <person name="Yoshida Y."/>
            <person name="Ohtoshi R."/>
            <person name="Malay A.D."/>
            <person name="Moran D.A.P."/>
            <person name="Tomita M."/>
            <person name="Numata K."/>
            <person name="Arakawa K."/>
        </authorList>
    </citation>
    <scope>NUCLEOTIDE SEQUENCE</scope>
</reference>
<name>A0A8X6TG85_NEPPI</name>
<keyword evidence="3" id="KW-1185">Reference proteome</keyword>
<protein>
    <submittedName>
        <fullName evidence="2">Uncharacterized protein</fullName>
    </submittedName>
</protein>
<dbReference type="AlphaFoldDB" id="A0A8X6TG85"/>
<organism evidence="2 3">
    <name type="scientific">Nephila pilipes</name>
    <name type="common">Giant wood spider</name>
    <name type="synonym">Nephila maculata</name>
    <dbReference type="NCBI Taxonomy" id="299642"/>
    <lineage>
        <taxon>Eukaryota</taxon>
        <taxon>Metazoa</taxon>
        <taxon>Ecdysozoa</taxon>
        <taxon>Arthropoda</taxon>
        <taxon>Chelicerata</taxon>
        <taxon>Arachnida</taxon>
        <taxon>Araneae</taxon>
        <taxon>Araneomorphae</taxon>
        <taxon>Entelegynae</taxon>
        <taxon>Araneoidea</taxon>
        <taxon>Nephilidae</taxon>
        <taxon>Nephila</taxon>
    </lineage>
</organism>
<evidence type="ECO:0000313" key="3">
    <source>
        <dbReference type="Proteomes" id="UP000887013"/>
    </source>
</evidence>
<evidence type="ECO:0000256" key="1">
    <source>
        <dbReference type="SAM" id="MobiDB-lite"/>
    </source>
</evidence>
<gene>
    <name evidence="2" type="ORF">NPIL_419221</name>
</gene>
<evidence type="ECO:0000313" key="2">
    <source>
        <dbReference type="EMBL" id="GFT06332.1"/>
    </source>
</evidence>
<feature type="region of interest" description="Disordered" evidence="1">
    <location>
        <begin position="123"/>
        <end position="163"/>
    </location>
</feature>
<dbReference type="OrthoDB" id="10592925at2759"/>
<proteinExistence type="predicted"/>
<dbReference type="EMBL" id="BMAW01056545">
    <property type="protein sequence ID" value="GFT06332.1"/>
    <property type="molecule type" value="Genomic_DNA"/>
</dbReference>
<comment type="caution">
    <text evidence="2">The sequence shown here is derived from an EMBL/GenBank/DDBJ whole genome shotgun (WGS) entry which is preliminary data.</text>
</comment>